<dbReference type="EMBL" id="JARBDR010000141">
    <property type="protein sequence ID" value="KAJ8320388.1"/>
    <property type="molecule type" value="Genomic_DNA"/>
</dbReference>
<feature type="region of interest" description="Disordered" evidence="1">
    <location>
        <begin position="1"/>
        <end position="60"/>
    </location>
</feature>
<comment type="caution">
    <text evidence="2">The sequence shown here is derived from an EMBL/GenBank/DDBJ whole genome shotgun (WGS) entry which is preliminary data.</text>
</comment>
<reference evidence="2 3" key="1">
    <citation type="submission" date="2022-12" db="EMBL/GenBank/DDBJ databases">
        <title>Chromosome-level genome of Tegillarca granosa.</title>
        <authorList>
            <person name="Kim J."/>
        </authorList>
    </citation>
    <scope>NUCLEOTIDE SEQUENCE [LARGE SCALE GENOMIC DNA]</scope>
    <source>
        <strain evidence="2">Teg-2019</strain>
        <tissue evidence="2">Adductor muscle</tissue>
    </source>
</reference>
<evidence type="ECO:0000256" key="1">
    <source>
        <dbReference type="SAM" id="MobiDB-lite"/>
    </source>
</evidence>
<feature type="region of interest" description="Disordered" evidence="1">
    <location>
        <begin position="146"/>
        <end position="165"/>
    </location>
</feature>
<sequence length="209" mass="24219">MMDANSTDSEKMVRCKSPTLSPVVSMNNEKDDEEEDDDDDDELSISAKKQRRNRTTFSAEQRAKWRKQEKNIVRMFDVWRQRFDHYPVTPHPINFTAASAFSSVRPGFFPWLPRLQLPPVLPFPTGFLPDTRTTFKGSLPLHTPKFNFDSSPLATPSPTSPSKSYDYYARDFLQRITAESKARYEQELKDKRTSPEVINRSRETSPRPP</sequence>
<protein>
    <submittedName>
        <fullName evidence="2">Uncharacterized protein</fullName>
    </submittedName>
</protein>
<feature type="compositionally biased region" description="Acidic residues" evidence="1">
    <location>
        <begin position="30"/>
        <end position="43"/>
    </location>
</feature>
<feature type="compositionally biased region" description="Low complexity" evidence="1">
    <location>
        <begin position="150"/>
        <end position="164"/>
    </location>
</feature>
<feature type="region of interest" description="Disordered" evidence="1">
    <location>
        <begin position="183"/>
        <end position="209"/>
    </location>
</feature>
<name>A0ABQ9FT00_TEGGR</name>
<accession>A0ABQ9FT00</accession>
<keyword evidence="3" id="KW-1185">Reference proteome</keyword>
<evidence type="ECO:0000313" key="3">
    <source>
        <dbReference type="Proteomes" id="UP001217089"/>
    </source>
</evidence>
<dbReference type="Proteomes" id="UP001217089">
    <property type="component" value="Unassembled WGS sequence"/>
</dbReference>
<evidence type="ECO:0000313" key="2">
    <source>
        <dbReference type="EMBL" id="KAJ8320388.1"/>
    </source>
</evidence>
<feature type="compositionally biased region" description="Polar residues" evidence="1">
    <location>
        <begin position="18"/>
        <end position="27"/>
    </location>
</feature>
<organism evidence="2 3">
    <name type="scientific">Tegillarca granosa</name>
    <name type="common">Malaysian cockle</name>
    <name type="synonym">Anadara granosa</name>
    <dbReference type="NCBI Taxonomy" id="220873"/>
    <lineage>
        <taxon>Eukaryota</taxon>
        <taxon>Metazoa</taxon>
        <taxon>Spiralia</taxon>
        <taxon>Lophotrochozoa</taxon>
        <taxon>Mollusca</taxon>
        <taxon>Bivalvia</taxon>
        <taxon>Autobranchia</taxon>
        <taxon>Pteriomorphia</taxon>
        <taxon>Arcoida</taxon>
        <taxon>Arcoidea</taxon>
        <taxon>Arcidae</taxon>
        <taxon>Tegillarca</taxon>
    </lineage>
</organism>
<proteinExistence type="predicted"/>
<gene>
    <name evidence="2" type="ORF">KUTeg_001975</name>
</gene>